<dbReference type="AlphaFoldDB" id="A0A830HA74"/>
<gene>
    <name evidence="2" type="ORF">PPROV_000229700</name>
</gene>
<protein>
    <submittedName>
        <fullName evidence="2">Uncharacterized protein</fullName>
    </submittedName>
</protein>
<keyword evidence="3" id="KW-1185">Reference proteome</keyword>
<organism evidence="2 3">
    <name type="scientific">Pycnococcus provasolii</name>
    <dbReference type="NCBI Taxonomy" id="41880"/>
    <lineage>
        <taxon>Eukaryota</taxon>
        <taxon>Viridiplantae</taxon>
        <taxon>Chlorophyta</taxon>
        <taxon>Pseudoscourfieldiophyceae</taxon>
        <taxon>Pseudoscourfieldiales</taxon>
        <taxon>Pycnococcaceae</taxon>
        <taxon>Pycnococcus</taxon>
    </lineage>
</organism>
<accession>A0A830HA74</accession>
<dbReference type="Proteomes" id="UP000660262">
    <property type="component" value="Unassembled WGS sequence"/>
</dbReference>
<name>A0A830HA74_9CHLO</name>
<comment type="caution">
    <text evidence="2">The sequence shown here is derived from an EMBL/GenBank/DDBJ whole genome shotgun (WGS) entry which is preliminary data.</text>
</comment>
<dbReference type="EMBL" id="BNJQ01000005">
    <property type="protein sequence ID" value="GHP03542.1"/>
    <property type="molecule type" value="Genomic_DNA"/>
</dbReference>
<feature type="compositionally biased region" description="Basic residues" evidence="1">
    <location>
        <begin position="7"/>
        <end position="16"/>
    </location>
</feature>
<feature type="region of interest" description="Disordered" evidence="1">
    <location>
        <begin position="1"/>
        <end position="20"/>
    </location>
</feature>
<evidence type="ECO:0000313" key="3">
    <source>
        <dbReference type="Proteomes" id="UP000660262"/>
    </source>
</evidence>
<evidence type="ECO:0000313" key="2">
    <source>
        <dbReference type="EMBL" id="GHP03542.1"/>
    </source>
</evidence>
<evidence type="ECO:0000256" key="1">
    <source>
        <dbReference type="SAM" id="MobiDB-lite"/>
    </source>
</evidence>
<sequence>MQAARRQSTHPRRRGRAAMPPAVLLGSSTAHSAMLHLSDSSSGAVPFASRIDVVVTYFASGFLFGHGGTTFQSVLAKCILGTGDEYKVGSGFQNASQQQSPGYRKPHRLFEVGERAAPKVLGYLRCIIQVYRRLVYLQLSSSDATARDALVKIKGRPVPFAMFSQIINSNAETAILPAETLALADARQTHHLSESSWRRSPQA</sequence>
<proteinExistence type="predicted"/>
<reference evidence="2" key="1">
    <citation type="submission" date="2020-10" db="EMBL/GenBank/DDBJ databases">
        <title>Unveiling of a novel bifunctional photoreceptor, Dualchrome1, isolated from a cosmopolitan green alga.</title>
        <authorList>
            <person name="Suzuki S."/>
            <person name="Kawachi M."/>
        </authorList>
    </citation>
    <scope>NUCLEOTIDE SEQUENCE</scope>
    <source>
        <strain evidence="2">NIES 2893</strain>
    </source>
</reference>